<evidence type="ECO:0000256" key="5">
    <source>
        <dbReference type="ARBA" id="ARBA00023136"/>
    </source>
</evidence>
<dbReference type="PROSITE" id="PS00218">
    <property type="entry name" value="AMINO_ACID_PERMEASE_1"/>
    <property type="match status" value="1"/>
</dbReference>
<keyword evidence="3 7" id="KW-0812">Transmembrane</keyword>
<evidence type="ECO:0000256" key="3">
    <source>
        <dbReference type="ARBA" id="ARBA00022692"/>
    </source>
</evidence>
<feature type="transmembrane region" description="Helical" evidence="7">
    <location>
        <begin position="197"/>
        <end position="215"/>
    </location>
</feature>
<dbReference type="GO" id="GO:0022857">
    <property type="term" value="F:transmembrane transporter activity"/>
    <property type="evidence" value="ECO:0007669"/>
    <property type="project" value="InterPro"/>
</dbReference>
<feature type="transmembrane region" description="Helical" evidence="7">
    <location>
        <begin position="445"/>
        <end position="467"/>
    </location>
</feature>
<proteinExistence type="predicted"/>
<feature type="transmembrane region" description="Helical" evidence="7">
    <location>
        <begin position="242"/>
        <end position="262"/>
    </location>
</feature>
<feature type="transmembrane region" description="Helical" evidence="7">
    <location>
        <begin position="382"/>
        <end position="400"/>
    </location>
</feature>
<organism evidence="8 9">
    <name type="scientific">Sparassis crispa</name>
    <dbReference type="NCBI Taxonomy" id="139825"/>
    <lineage>
        <taxon>Eukaryota</taxon>
        <taxon>Fungi</taxon>
        <taxon>Dikarya</taxon>
        <taxon>Basidiomycota</taxon>
        <taxon>Agaricomycotina</taxon>
        <taxon>Agaricomycetes</taxon>
        <taxon>Polyporales</taxon>
        <taxon>Sparassidaceae</taxon>
        <taxon>Sparassis</taxon>
    </lineage>
</organism>
<dbReference type="STRING" id="139825.A0A401GZZ0"/>
<dbReference type="PIRSF" id="PIRSF006060">
    <property type="entry name" value="AA_transporter"/>
    <property type="match status" value="1"/>
</dbReference>
<feature type="transmembrane region" description="Helical" evidence="7">
    <location>
        <begin position="331"/>
        <end position="351"/>
    </location>
</feature>
<gene>
    <name evidence="8" type="ORF">SCP_1104080</name>
</gene>
<dbReference type="InParanoid" id="A0A401GZZ0"/>
<feature type="transmembrane region" description="Helical" evidence="7">
    <location>
        <begin position="479"/>
        <end position="497"/>
    </location>
</feature>
<dbReference type="PANTHER" id="PTHR45649:SF6">
    <property type="entry name" value="GABA-SPECIFIC PERMEASE"/>
    <property type="match status" value="1"/>
</dbReference>
<feature type="transmembrane region" description="Helical" evidence="7">
    <location>
        <begin position="274"/>
        <end position="299"/>
    </location>
</feature>
<evidence type="ECO:0000313" key="9">
    <source>
        <dbReference type="Proteomes" id="UP000287166"/>
    </source>
</evidence>
<comment type="caution">
    <text evidence="8">The sequence shown here is derived from an EMBL/GenBank/DDBJ whole genome shotgun (WGS) entry which is preliminary data.</text>
</comment>
<dbReference type="RefSeq" id="XP_027618644.1">
    <property type="nucleotide sequence ID" value="XM_027762843.1"/>
</dbReference>
<dbReference type="AlphaFoldDB" id="A0A401GZZ0"/>
<evidence type="ECO:0000313" key="8">
    <source>
        <dbReference type="EMBL" id="GBE87731.1"/>
    </source>
</evidence>
<name>A0A401GZZ0_9APHY</name>
<dbReference type="InterPro" id="IPR002293">
    <property type="entry name" value="AA/rel_permease1"/>
</dbReference>
<dbReference type="EMBL" id="BFAD01000011">
    <property type="protein sequence ID" value="GBE87731.1"/>
    <property type="molecule type" value="Genomic_DNA"/>
</dbReference>
<feature type="transmembrane region" description="Helical" evidence="7">
    <location>
        <begin position="77"/>
        <end position="110"/>
    </location>
</feature>
<keyword evidence="4 7" id="KW-1133">Transmembrane helix</keyword>
<dbReference type="GeneID" id="38784648"/>
<dbReference type="GO" id="GO:0006865">
    <property type="term" value="P:amino acid transport"/>
    <property type="evidence" value="ECO:0007669"/>
    <property type="project" value="InterPro"/>
</dbReference>
<feature type="transmembrane region" description="Helical" evidence="7">
    <location>
        <begin position="122"/>
        <end position="142"/>
    </location>
</feature>
<dbReference type="FunCoup" id="A0A401GZZ0">
    <property type="interactions" value="21"/>
</dbReference>
<evidence type="ECO:0000256" key="1">
    <source>
        <dbReference type="ARBA" id="ARBA00004141"/>
    </source>
</evidence>
<keyword evidence="9" id="KW-1185">Reference proteome</keyword>
<reference evidence="8 9" key="1">
    <citation type="journal article" date="2018" name="Sci. Rep.">
        <title>Genome sequence of the cauliflower mushroom Sparassis crispa (Hanabiratake) and its association with beneficial usage.</title>
        <authorList>
            <person name="Kiyama R."/>
            <person name="Furutani Y."/>
            <person name="Kawaguchi K."/>
            <person name="Nakanishi T."/>
        </authorList>
    </citation>
    <scope>NUCLEOTIDE SEQUENCE [LARGE SCALE GENOMIC DNA]</scope>
</reference>
<dbReference type="GO" id="GO:0016020">
    <property type="term" value="C:membrane"/>
    <property type="evidence" value="ECO:0007669"/>
    <property type="project" value="UniProtKB-SubCell"/>
</dbReference>
<keyword evidence="5 7" id="KW-0472">Membrane</keyword>
<dbReference type="Proteomes" id="UP000287166">
    <property type="component" value="Unassembled WGS sequence"/>
</dbReference>
<dbReference type="PANTHER" id="PTHR45649">
    <property type="entry name" value="AMINO-ACID PERMEASE BAT1"/>
    <property type="match status" value="1"/>
</dbReference>
<feature type="transmembrane region" description="Helical" evidence="7">
    <location>
        <begin position="170"/>
        <end position="190"/>
    </location>
</feature>
<accession>A0A401GZZ0</accession>
<feature type="transmembrane region" description="Helical" evidence="7">
    <location>
        <begin position="44"/>
        <end position="65"/>
    </location>
</feature>
<protein>
    <submittedName>
        <fullName evidence="8">Uncharacterized amino-acid permease</fullName>
    </submittedName>
</protein>
<feature type="transmembrane region" description="Helical" evidence="7">
    <location>
        <begin position="406"/>
        <end position="424"/>
    </location>
</feature>
<evidence type="ECO:0000256" key="7">
    <source>
        <dbReference type="SAM" id="Phobius"/>
    </source>
</evidence>
<sequence>MDTGEKDKFGTAVESHPTMEPDSDAQVLARLGYKQEFRRAFSPFEVFGLVFSIYGLFPSIASVLVYALPNGGPVSMIWGWATCSLFIFLITLTLGELGSAAPTSGGLYWWTFNFASPRWRRLLSWIVGYSNTIGLIAGIASVDWGCAVQMMAAASIGSGTTFSPTTGQTYAVYLLILICHATVASLASSVIARLQTIYVVVNVLLCLGIIIALPASTPDGFKNSARYAFGGFVNYSGWPDGFAFVLSFLAPLWTISGFDSALHISEETTNAAKAVPYALISATFVAGVLGWAINVVIAFRMGTDIETILASPIGQPMAAILYDSFGQRGTLAVWSLVVTVQFFMGTSSCVASSRQTFAFARDGGLPFSKYLYRINKYTQTPVNCAWFAVFVAALLGLLAFAGAAAISAIFGLGVIGLYIAYIFPIMSRFYGGKDWKPGPFSLGKWGYPVGMVAVAWMVFSLVVLVFPSSPGPNATDMNYTIAVLGGWFALCLGYYFLPKYGGMYWFQGPVANIGADVGRDLDSQEATMQDEKFGS</sequence>
<evidence type="ECO:0000256" key="2">
    <source>
        <dbReference type="ARBA" id="ARBA00022448"/>
    </source>
</evidence>
<dbReference type="OrthoDB" id="4476201at2759"/>
<dbReference type="InterPro" id="IPR004840">
    <property type="entry name" value="Amino_acid_permease_CS"/>
</dbReference>
<keyword evidence="2" id="KW-0813">Transport</keyword>
<evidence type="ECO:0000256" key="4">
    <source>
        <dbReference type="ARBA" id="ARBA00022989"/>
    </source>
</evidence>
<feature type="region of interest" description="Disordered" evidence="6">
    <location>
        <begin position="1"/>
        <end position="20"/>
    </location>
</feature>
<dbReference type="Pfam" id="PF13520">
    <property type="entry name" value="AA_permease_2"/>
    <property type="match status" value="1"/>
</dbReference>
<dbReference type="Gene3D" id="1.20.1740.10">
    <property type="entry name" value="Amino acid/polyamine transporter I"/>
    <property type="match status" value="1"/>
</dbReference>
<evidence type="ECO:0000256" key="6">
    <source>
        <dbReference type="SAM" id="MobiDB-lite"/>
    </source>
</evidence>
<comment type="subcellular location">
    <subcellularLocation>
        <location evidence="1">Membrane</location>
        <topology evidence="1">Multi-pass membrane protein</topology>
    </subcellularLocation>
</comment>